<evidence type="ECO:0008006" key="2">
    <source>
        <dbReference type="Google" id="ProtNLM"/>
    </source>
</evidence>
<reference evidence="1" key="1">
    <citation type="journal article" date="2020" name="mSystems">
        <title>Genome- and Community-Level Interaction Insights into Carbon Utilization and Element Cycling Functions of Hydrothermarchaeota in Hydrothermal Sediment.</title>
        <authorList>
            <person name="Zhou Z."/>
            <person name="Liu Y."/>
            <person name="Xu W."/>
            <person name="Pan J."/>
            <person name="Luo Z.H."/>
            <person name="Li M."/>
        </authorList>
    </citation>
    <scope>NUCLEOTIDE SEQUENCE [LARGE SCALE GENOMIC DNA]</scope>
    <source>
        <strain evidence="1">SpSt-1235</strain>
    </source>
</reference>
<dbReference type="Proteomes" id="UP000885753">
    <property type="component" value="Unassembled WGS sequence"/>
</dbReference>
<organism evidence="1">
    <name type="scientific">Salinimicrobium catena</name>
    <dbReference type="NCBI Taxonomy" id="390640"/>
    <lineage>
        <taxon>Bacteria</taxon>
        <taxon>Pseudomonadati</taxon>
        <taxon>Bacteroidota</taxon>
        <taxon>Flavobacteriia</taxon>
        <taxon>Flavobacteriales</taxon>
        <taxon>Flavobacteriaceae</taxon>
        <taxon>Salinimicrobium</taxon>
    </lineage>
</organism>
<gene>
    <name evidence="1" type="ORF">ENO10_06655</name>
</gene>
<sequence>MAKSDSITTKDHSVIKKWTEARNGKPAVVESTSNSSNGGGLLRINFPGYAEDNLKNISWEEFFEIFDENDLQFLYQEETKDGKESRFFKFVSDE</sequence>
<dbReference type="EMBL" id="DSEE01000485">
    <property type="protein sequence ID" value="HER40883.1"/>
    <property type="molecule type" value="Genomic_DNA"/>
</dbReference>
<accession>A0A7C2M2T2</accession>
<name>A0A7C2M2T2_9FLAO</name>
<protein>
    <recommendedName>
        <fullName evidence="2">1,4-alpha-glucan branching enzyme</fullName>
    </recommendedName>
</protein>
<comment type="caution">
    <text evidence="1">The sequence shown here is derived from an EMBL/GenBank/DDBJ whole genome shotgun (WGS) entry which is preliminary data.</text>
</comment>
<dbReference type="AlphaFoldDB" id="A0A7C2M2T2"/>
<evidence type="ECO:0000313" key="1">
    <source>
        <dbReference type="EMBL" id="HER40883.1"/>
    </source>
</evidence>
<proteinExistence type="predicted"/>